<evidence type="ECO:0000313" key="11">
    <source>
        <dbReference type="Proteomes" id="UP000647133"/>
    </source>
</evidence>
<feature type="active site" description="Nucleophile" evidence="7">
    <location>
        <position position="471"/>
    </location>
</feature>
<feature type="active site" description="Proton donor/acceptor" evidence="7">
    <location>
        <position position="452"/>
    </location>
</feature>
<keyword evidence="6 7" id="KW-0961">Cell wall biogenesis/degradation</keyword>
<protein>
    <submittedName>
        <fullName evidence="10">L,D-transpeptidase family protein</fullName>
    </submittedName>
</protein>
<dbReference type="PROSITE" id="PS52029">
    <property type="entry name" value="LD_TPASE"/>
    <property type="match status" value="1"/>
</dbReference>
<dbReference type="Pfam" id="PF01471">
    <property type="entry name" value="PG_binding_1"/>
    <property type="match status" value="1"/>
</dbReference>
<dbReference type="InterPro" id="IPR038063">
    <property type="entry name" value="Transpep_catalytic_dom"/>
</dbReference>
<evidence type="ECO:0000256" key="4">
    <source>
        <dbReference type="ARBA" id="ARBA00022960"/>
    </source>
</evidence>
<dbReference type="InterPro" id="IPR002477">
    <property type="entry name" value="Peptidoglycan-bd-like"/>
</dbReference>
<keyword evidence="4 7" id="KW-0133">Cell shape</keyword>
<dbReference type="SUPFAM" id="SSF141523">
    <property type="entry name" value="L,D-transpeptidase catalytic domain-like"/>
    <property type="match status" value="1"/>
</dbReference>
<proteinExistence type="inferred from homology"/>
<dbReference type="InterPro" id="IPR052905">
    <property type="entry name" value="LD-transpeptidase_YkuD-like"/>
</dbReference>
<evidence type="ECO:0000256" key="7">
    <source>
        <dbReference type="PROSITE-ProRule" id="PRU01373"/>
    </source>
</evidence>
<keyword evidence="5 7" id="KW-0573">Peptidoglycan synthesis</keyword>
<comment type="caution">
    <text evidence="10">The sequence shown here is derived from an EMBL/GenBank/DDBJ whole genome shotgun (WGS) entry which is preliminary data.</text>
</comment>
<feature type="chain" id="PRO_5045441294" evidence="8">
    <location>
        <begin position="20"/>
        <end position="550"/>
    </location>
</feature>
<dbReference type="Pfam" id="PF20142">
    <property type="entry name" value="Scaffold"/>
    <property type="match status" value="1"/>
</dbReference>
<dbReference type="SUPFAM" id="SSF47090">
    <property type="entry name" value="PGBD-like"/>
    <property type="match status" value="1"/>
</dbReference>
<evidence type="ECO:0000259" key="9">
    <source>
        <dbReference type="PROSITE" id="PS52029"/>
    </source>
</evidence>
<dbReference type="CDD" id="cd16913">
    <property type="entry name" value="YkuD_like"/>
    <property type="match status" value="1"/>
</dbReference>
<name>A0ABR9AGF5_9BACT</name>
<sequence length="550" mass="63504">MKKVFLPFCLSLIIGHVLAQSALTSSDVSIEIRNLLEAHIINGSNHNGKLNLVQYDLLLKFYTNRDFQEAWTQKGRLSENAQKLLGQIEEARFDGLTPEEYHLSEIKDFINEFSLKNENESSLHLAYIDLILSDAYLKLATDLYRGKVSQEALKTDWEIQPKRMKLKFEEELESALKSGKLTENLKGFWPVFKVYPRMRESLRAYHKMEQNDAIDWNKISGNKVLKVGEYGKVVADVRKRLWFWKDLKEYTPEEVELYDSAMMEGVLHFQKRNGLTADGVVGKDTYDALNETPAALIKKVAVNLERMRWLPDTVMDNRFVVVNIANFQLDLVQQNGLDTIFSSPVIVGRQYHTTPIFNGEMSYIVLSPTWTVPSSIIRNEMIPKIKKDPNYLNRNHLKILTYSGQEVNPSAIDWSKTSSKSFPYMIRQSPGPHNSLGLAKFIFPNKHNVYIHDTPSKSLFSKDIRAFSHGCIRVQNPERLAEVILEDNKDWGHKEIEAAMHSGRETTVMLKEKIPVVLLYLTFWTDESGNPHIRKDIYERDRRISEALFD</sequence>
<dbReference type="EMBL" id="JACYTQ010000001">
    <property type="protein sequence ID" value="MBD8487828.1"/>
    <property type="molecule type" value="Genomic_DNA"/>
</dbReference>
<evidence type="ECO:0000313" key="10">
    <source>
        <dbReference type="EMBL" id="MBD8487828.1"/>
    </source>
</evidence>
<keyword evidence="11" id="KW-1185">Reference proteome</keyword>
<evidence type="ECO:0000256" key="6">
    <source>
        <dbReference type="ARBA" id="ARBA00023316"/>
    </source>
</evidence>
<dbReference type="Proteomes" id="UP000647133">
    <property type="component" value="Unassembled WGS sequence"/>
</dbReference>
<evidence type="ECO:0000256" key="8">
    <source>
        <dbReference type="SAM" id="SignalP"/>
    </source>
</evidence>
<dbReference type="PANTHER" id="PTHR41533:SF2">
    <property type="entry name" value="BLR7131 PROTEIN"/>
    <property type="match status" value="1"/>
</dbReference>
<evidence type="ECO:0000256" key="1">
    <source>
        <dbReference type="ARBA" id="ARBA00004752"/>
    </source>
</evidence>
<feature type="signal peptide" evidence="8">
    <location>
        <begin position="1"/>
        <end position="19"/>
    </location>
</feature>
<comment type="pathway">
    <text evidence="1 7">Cell wall biogenesis; peptidoglycan biosynthesis.</text>
</comment>
<evidence type="ECO:0000256" key="5">
    <source>
        <dbReference type="ARBA" id="ARBA00022984"/>
    </source>
</evidence>
<dbReference type="InterPro" id="IPR005490">
    <property type="entry name" value="LD_TPept_cat_dom"/>
</dbReference>
<organism evidence="10 11">
    <name type="scientific">Echinicola arenosa</name>
    <dbReference type="NCBI Taxonomy" id="2774144"/>
    <lineage>
        <taxon>Bacteria</taxon>
        <taxon>Pseudomonadati</taxon>
        <taxon>Bacteroidota</taxon>
        <taxon>Cytophagia</taxon>
        <taxon>Cytophagales</taxon>
        <taxon>Cyclobacteriaceae</taxon>
        <taxon>Echinicola</taxon>
    </lineage>
</organism>
<dbReference type="Gene3D" id="1.10.101.10">
    <property type="entry name" value="PGBD-like superfamily/PGBD"/>
    <property type="match status" value="1"/>
</dbReference>
<dbReference type="InterPro" id="IPR036365">
    <property type="entry name" value="PGBD-like_sf"/>
</dbReference>
<dbReference type="Gene3D" id="2.40.440.10">
    <property type="entry name" value="L,D-transpeptidase catalytic domain-like"/>
    <property type="match status" value="1"/>
</dbReference>
<dbReference type="InterPro" id="IPR045380">
    <property type="entry name" value="LD_TPept_scaffold_dom"/>
</dbReference>
<dbReference type="RefSeq" id="WP_192008357.1">
    <property type="nucleotide sequence ID" value="NZ_JACYTQ010000001.1"/>
</dbReference>
<dbReference type="InterPro" id="IPR036366">
    <property type="entry name" value="PGBDSf"/>
</dbReference>
<evidence type="ECO:0000256" key="2">
    <source>
        <dbReference type="ARBA" id="ARBA00005992"/>
    </source>
</evidence>
<dbReference type="PANTHER" id="PTHR41533">
    <property type="entry name" value="L,D-TRANSPEPTIDASE HI_1667-RELATED"/>
    <property type="match status" value="1"/>
</dbReference>
<comment type="similarity">
    <text evidence="2">Belongs to the YkuD family.</text>
</comment>
<dbReference type="Pfam" id="PF03734">
    <property type="entry name" value="YkuD"/>
    <property type="match status" value="1"/>
</dbReference>
<gene>
    <name evidence="10" type="ORF">IFO69_03600</name>
</gene>
<keyword evidence="8" id="KW-0732">Signal</keyword>
<reference evidence="10 11" key="1">
    <citation type="submission" date="2020-09" db="EMBL/GenBank/DDBJ databases">
        <title>Echinicola sp. CAU 1574 isolated from sand of Sido Beach.</title>
        <authorList>
            <person name="Kim W."/>
        </authorList>
    </citation>
    <scope>NUCLEOTIDE SEQUENCE [LARGE SCALE GENOMIC DNA]</scope>
    <source>
        <strain evidence="10 11">CAU 1574</strain>
    </source>
</reference>
<keyword evidence="3" id="KW-0808">Transferase</keyword>
<accession>A0ABR9AGF5</accession>
<feature type="domain" description="L,D-TPase catalytic" evidence="9">
    <location>
        <begin position="318"/>
        <end position="509"/>
    </location>
</feature>
<evidence type="ECO:0000256" key="3">
    <source>
        <dbReference type="ARBA" id="ARBA00022679"/>
    </source>
</evidence>